<gene>
    <name evidence="1" type="ORF">FOL47_003207</name>
</gene>
<protein>
    <submittedName>
        <fullName evidence="1">Uncharacterized protein</fullName>
    </submittedName>
</protein>
<dbReference type="EMBL" id="JAAPAO010001982">
    <property type="protein sequence ID" value="KAF4648453.1"/>
    <property type="molecule type" value="Genomic_DNA"/>
</dbReference>
<accession>A0A7J6KMC7</accession>
<sequence>MQFSSSRPPSKDDSQVLFKVSALVVESLAYDLILGHDFMKHFGLDIRYSDSPMRIIGNYPKNEAPRTAWFVEHPLHPDNLSIKAKSYAGSAGTLARFSIPGMMAGLVEFDFPFDAWELVRPKSVLLVSAASSSVIACEAAYTNERAEPLHGDGLSVPPYAHRCSQEVQLGGNVIPVVGNELEYMWLCPSTRFAVICKA</sequence>
<reference evidence="1 2" key="1">
    <citation type="submission" date="2020-04" db="EMBL/GenBank/DDBJ databases">
        <title>Perkinsus chesapeaki whole genome sequence.</title>
        <authorList>
            <person name="Bogema D.R."/>
        </authorList>
    </citation>
    <scope>NUCLEOTIDE SEQUENCE [LARGE SCALE GENOMIC DNA]</scope>
    <source>
        <strain evidence="1">ATCC PRA-425</strain>
    </source>
</reference>
<name>A0A7J6KMC7_PERCH</name>
<dbReference type="AlphaFoldDB" id="A0A7J6KMC7"/>
<comment type="caution">
    <text evidence="1">The sequence shown here is derived from an EMBL/GenBank/DDBJ whole genome shotgun (WGS) entry which is preliminary data.</text>
</comment>
<proteinExistence type="predicted"/>
<dbReference type="Proteomes" id="UP000591131">
    <property type="component" value="Unassembled WGS sequence"/>
</dbReference>
<evidence type="ECO:0000313" key="2">
    <source>
        <dbReference type="Proteomes" id="UP000591131"/>
    </source>
</evidence>
<organism evidence="1 2">
    <name type="scientific">Perkinsus chesapeaki</name>
    <name type="common">Clam parasite</name>
    <name type="synonym">Perkinsus andrewsi</name>
    <dbReference type="NCBI Taxonomy" id="330153"/>
    <lineage>
        <taxon>Eukaryota</taxon>
        <taxon>Sar</taxon>
        <taxon>Alveolata</taxon>
        <taxon>Perkinsozoa</taxon>
        <taxon>Perkinsea</taxon>
        <taxon>Perkinsida</taxon>
        <taxon>Perkinsidae</taxon>
        <taxon>Perkinsus</taxon>
    </lineage>
</organism>
<evidence type="ECO:0000313" key="1">
    <source>
        <dbReference type="EMBL" id="KAF4648453.1"/>
    </source>
</evidence>
<keyword evidence="2" id="KW-1185">Reference proteome</keyword>